<dbReference type="Pfam" id="PF13406">
    <property type="entry name" value="SLT_2"/>
    <property type="match status" value="1"/>
</dbReference>
<evidence type="ECO:0000256" key="1">
    <source>
        <dbReference type="SAM" id="Phobius"/>
    </source>
</evidence>
<keyword evidence="5" id="KW-1185">Reference proteome</keyword>
<reference evidence="4 5" key="1">
    <citation type="submission" date="2018-09" db="EMBL/GenBank/DDBJ databases">
        <title>YIM PH21274 draft genome.</title>
        <authorList>
            <person name="Miao C."/>
        </authorList>
    </citation>
    <scope>NUCLEOTIDE SEQUENCE [LARGE SCALE GENOMIC DNA]</scope>
    <source>
        <strain evidence="4 5">YIM PH 21724</strain>
    </source>
</reference>
<dbReference type="SUPFAM" id="SSF51261">
    <property type="entry name" value="Duplicated hybrid motif"/>
    <property type="match status" value="1"/>
</dbReference>
<dbReference type="InterPro" id="IPR050570">
    <property type="entry name" value="Cell_wall_metabolism_enzyme"/>
</dbReference>
<sequence length="397" mass="41078">MRNGWFRWVVVGVGVAVVGVLLMVGGGDRTPPDPHCLRDVPRVSRRVAVPGQVAMPLPDNAYTMSSPFGPREGGFHNGVDFAAPEGTAIRAAIEGTVAAAGPASGFGNWIVIDSQRPDGLVSTVYGHMYDSGVGVHTGEHVSVGQTIGAVGSAGESTGAHLHFEVWPGGRLQGGKAIDPLPWLAAVGPSQSESPASNAVVASRSGRRRVQTAGLAIGCDPAPVLGVELRADAVPAEYLPWIHKAATTFCRELTEPILAAQLSQESGFDRWARSPAGAIGPAQFMPGTWAAHGIDADGDGIADPFSIADAVMSQGKFACELIDMAKTGLAEGRLHGDLTQLWLSMYNCGPGATLAQGEVCQNAETLGYVQIIPNLAARFGASSKSAAPPDIRAGGPIR</sequence>
<feature type="domain" description="M23ase beta-sheet core" evidence="2">
    <location>
        <begin position="75"/>
        <end position="173"/>
    </location>
</feature>
<dbReference type="PANTHER" id="PTHR21666:SF270">
    <property type="entry name" value="MUREIN HYDROLASE ACTIVATOR ENVC"/>
    <property type="match status" value="1"/>
</dbReference>
<dbReference type="CDD" id="cd12797">
    <property type="entry name" value="M23_peptidase"/>
    <property type="match status" value="1"/>
</dbReference>
<evidence type="ECO:0000259" key="2">
    <source>
        <dbReference type="Pfam" id="PF01551"/>
    </source>
</evidence>
<dbReference type="Gene3D" id="1.10.530.10">
    <property type="match status" value="1"/>
</dbReference>
<evidence type="ECO:0000313" key="4">
    <source>
        <dbReference type="EMBL" id="RJO67959.1"/>
    </source>
</evidence>
<dbReference type="InterPro" id="IPR023346">
    <property type="entry name" value="Lysozyme-like_dom_sf"/>
</dbReference>
<proteinExistence type="predicted"/>
<dbReference type="EMBL" id="QZFU01000056">
    <property type="protein sequence ID" value="RJO67959.1"/>
    <property type="molecule type" value="Genomic_DNA"/>
</dbReference>
<dbReference type="CDD" id="cd13399">
    <property type="entry name" value="Slt35-like"/>
    <property type="match status" value="1"/>
</dbReference>
<dbReference type="AlphaFoldDB" id="A0A3A4JI04"/>
<dbReference type="Pfam" id="PF01551">
    <property type="entry name" value="Peptidase_M23"/>
    <property type="match status" value="1"/>
</dbReference>
<dbReference type="SUPFAM" id="SSF53955">
    <property type="entry name" value="Lysozyme-like"/>
    <property type="match status" value="1"/>
</dbReference>
<evidence type="ECO:0000313" key="5">
    <source>
        <dbReference type="Proteomes" id="UP000266677"/>
    </source>
</evidence>
<accession>A0A3A4JI04</accession>
<dbReference type="GO" id="GO:0004222">
    <property type="term" value="F:metalloendopeptidase activity"/>
    <property type="evidence" value="ECO:0007669"/>
    <property type="project" value="TreeGrafter"/>
</dbReference>
<keyword evidence="1" id="KW-0812">Transmembrane</keyword>
<feature type="domain" description="Transglycosylase SLT" evidence="3">
    <location>
        <begin position="248"/>
        <end position="316"/>
    </location>
</feature>
<dbReference type="InterPro" id="IPR016047">
    <property type="entry name" value="M23ase_b-sheet_dom"/>
</dbReference>
<keyword evidence="1" id="KW-1133">Transmembrane helix</keyword>
<evidence type="ECO:0008006" key="6">
    <source>
        <dbReference type="Google" id="ProtNLM"/>
    </source>
</evidence>
<dbReference type="Gene3D" id="2.70.70.10">
    <property type="entry name" value="Glucose Permease (Domain IIA)"/>
    <property type="match status" value="1"/>
</dbReference>
<feature type="transmembrane region" description="Helical" evidence="1">
    <location>
        <begin position="6"/>
        <end position="24"/>
    </location>
</feature>
<keyword evidence="1" id="KW-0472">Membrane</keyword>
<dbReference type="PANTHER" id="PTHR21666">
    <property type="entry name" value="PEPTIDASE-RELATED"/>
    <property type="match status" value="1"/>
</dbReference>
<dbReference type="InterPro" id="IPR011055">
    <property type="entry name" value="Dup_hybrid_motif"/>
</dbReference>
<comment type="caution">
    <text evidence="4">The sequence shown here is derived from an EMBL/GenBank/DDBJ whole genome shotgun (WGS) entry which is preliminary data.</text>
</comment>
<gene>
    <name evidence="4" type="ORF">D5S18_34220</name>
</gene>
<dbReference type="Proteomes" id="UP000266677">
    <property type="component" value="Unassembled WGS sequence"/>
</dbReference>
<organism evidence="4 5">
    <name type="scientific">Nocardia panacis</name>
    <dbReference type="NCBI Taxonomy" id="2340916"/>
    <lineage>
        <taxon>Bacteria</taxon>
        <taxon>Bacillati</taxon>
        <taxon>Actinomycetota</taxon>
        <taxon>Actinomycetes</taxon>
        <taxon>Mycobacteriales</taxon>
        <taxon>Nocardiaceae</taxon>
        <taxon>Nocardia</taxon>
    </lineage>
</organism>
<protein>
    <recommendedName>
        <fullName evidence="6">Peptidase M23</fullName>
    </recommendedName>
</protein>
<evidence type="ECO:0000259" key="3">
    <source>
        <dbReference type="Pfam" id="PF13406"/>
    </source>
</evidence>
<dbReference type="InterPro" id="IPR031304">
    <property type="entry name" value="SLT_2"/>
</dbReference>
<name>A0A3A4JI04_9NOCA</name>